<evidence type="ECO:0000259" key="7">
    <source>
        <dbReference type="PROSITE" id="PS51898"/>
    </source>
</evidence>
<comment type="similarity">
    <text evidence="2">Belongs to the 'phage' integrase family.</text>
</comment>
<dbReference type="PROSITE" id="PS51900">
    <property type="entry name" value="CB"/>
    <property type="match status" value="1"/>
</dbReference>
<dbReference type="InterPro" id="IPR044068">
    <property type="entry name" value="CB"/>
</dbReference>
<keyword evidence="3" id="KW-0229">DNA integration</keyword>
<feature type="domain" description="Core-binding (CB)" evidence="8">
    <location>
        <begin position="1"/>
        <end position="81"/>
    </location>
</feature>
<dbReference type="InterPro" id="IPR013762">
    <property type="entry name" value="Integrase-like_cat_sf"/>
</dbReference>
<dbReference type="Gene3D" id="1.10.443.10">
    <property type="entry name" value="Intergrase catalytic core"/>
    <property type="match status" value="1"/>
</dbReference>
<dbReference type="Gene3D" id="1.10.150.130">
    <property type="match status" value="1"/>
</dbReference>
<organism evidence="9 10">
    <name type="scientific">Ruminococcus gauvreauii</name>
    <dbReference type="NCBI Taxonomy" id="438033"/>
    <lineage>
        <taxon>Bacteria</taxon>
        <taxon>Bacillati</taxon>
        <taxon>Bacillota</taxon>
        <taxon>Clostridia</taxon>
        <taxon>Eubacteriales</taxon>
        <taxon>Oscillospiraceae</taxon>
        <taxon>Ruminococcus</taxon>
    </lineage>
</organism>
<evidence type="ECO:0000256" key="3">
    <source>
        <dbReference type="ARBA" id="ARBA00022908"/>
    </source>
</evidence>
<dbReference type="InterPro" id="IPR050090">
    <property type="entry name" value="Tyrosine_recombinase_XerCD"/>
</dbReference>
<dbReference type="InterPro" id="IPR010998">
    <property type="entry name" value="Integrase_recombinase_N"/>
</dbReference>
<feature type="domain" description="Tyr recombinase" evidence="7">
    <location>
        <begin position="99"/>
        <end position="270"/>
    </location>
</feature>
<sequence>MQQITNHELSVFEKWLKQEEKSQATLEKYMRDIRHFLAFLGDRKISKEVTIAYKEYLAKEYAPASVNSMLVALNGFLRYFCLQKCCVRLMKIQRQIFCREEKELTRQEYTQLVQASAGTQISYVLQTICGTGIRVSELQYITVEAVYNGKAVVNCKNKTRIIFIPLPLQRLLKEYIKKSGIQCGPVFLGKNKKPLDRSCIWRKMKELCRAADVAPGKVFPHNLRHLFARTFYKIEKDIVRLADLLGHSSINTTRIYTMETGDQHISRMERIQKMLIVT</sequence>
<evidence type="ECO:0000256" key="4">
    <source>
        <dbReference type="ARBA" id="ARBA00023125"/>
    </source>
</evidence>
<dbReference type="EMBL" id="CP102290">
    <property type="protein sequence ID" value="UWP60153.1"/>
    <property type="molecule type" value="Genomic_DNA"/>
</dbReference>
<comment type="function">
    <text evidence="1">Site-specific tyrosine recombinase, which acts by catalyzing the cutting and rejoining of the recombining DNA molecules.</text>
</comment>
<evidence type="ECO:0000256" key="2">
    <source>
        <dbReference type="ARBA" id="ARBA00008857"/>
    </source>
</evidence>
<dbReference type="PANTHER" id="PTHR30349:SF89">
    <property type="entry name" value="INTEGRASE_RECOMBINASE"/>
    <property type="match status" value="1"/>
</dbReference>
<dbReference type="InterPro" id="IPR011010">
    <property type="entry name" value="DNA_brk_join_enz"/>
</dbReference>
<gene>
    <name evidence="9" type="ORF">NQ502_03600</name>
</gene>
<reference evidence="9" key="1">
    <citation type="journal article" date="2022" name="Cell">
        <title>Design, construction, and in vivo augmentation of a complex gut microbiome.</title>
        <authorList>
            <person name="Cheng A.G."/>
            <person name="Ho P.Y."/>
            <person name="Aranda-Diaz A."/>
            <person name="Jain S."/>
            <person name="Yu F.B."/>
            <person name="Meng X."/>
            <person name="Wang M."/>
            <person name="Iakiviak M."/>
            <person name="Nagashima K."/>
            <person name="Zhao A."/>
            <person name="Murugkar P."/>
            <person name="Patil A."/>
            <person name="Atabakhsh K."/>
            <person name="Weakley A."/>
            <person name="Yan J."/>
            <person name="Brumbaugh A.R."/>
            <person name="Higginbottom S."/>
            <person name="Dimas A."/>
            <person name="Shiver A.L."/>
            <person name="Deutschbauer A."/>
            <person name="Neff N."/>
            <person name="Sonnenburg J.L."/>
            <person name="Huang K.C."/>
            <person name="Fischbach M.A."/>
        </authorList>
    </citation>
    <scope>NUCLEOTIDE SEQUENCE</scope>
    <source>
        <strain evidence="9">DSM 19829</strain>
    </source>
</reference>
<dbReference type="PANTHER" id="PTHR30349">
    <property type="entry name" value="PHAGE INTEGRASE-RELATED"/>
    <property type="match status" value="1"/>
</dbReference>
<keyword evidence="4 6" id="KW-0238">DNA-binding</keyword>
<name>A0ABY5VKU7_9FIRM</name>
<proteinExistence type="inferred from homology"/>
<dbReference type="InterPro" id="IPR002104">
    <property type="entry name" value="Integrase_catalytic"/>
</dbReference>
<accession>A0ABY5VKU7</accession>
<dbReference type="Proteomes" id="UP001060164">
    <property type="component" value="Chromosome"/>
</dbReference>
<dbReference type="RefSeq" id="WP_028529479.1">
    <property type="nucleotide sequence ID" value="NZ_CABLBR010000025.1"/>
</dbReference>
<evidence type="ECO:0000259" key="8">
    <source>
        <dbReference type="PROSITE" id="PS51900"/>
    </source>
</evidence>
<dbReference type="PROSITE" id="PS51898">
    <property type="entry name" value="TYR_RECOMBINASE"/>
    <property type="match status" value="1"/>
</dbReference>
<evidence type="ECO:0000313" key="10">
    <source>
        <dbReference type="Proteomes" id="UP001060164"/>
    </source>
</evidence>
<evidence type="ECO:0000256" key="6">
    <source>
        <dbReference type="PROSITE-ProRule" id="PRU01248"/>
    </source>
</evidence>
<dbReference type="Pfam" id="PF00589">
    <property type="entry name" value="Phage_integrase"/>
    <property type="match status" value="1"/>
</dbReference>
<dbReference type="SUPFAM" id="SSF56349">
    <property type="entry name" value="DNA breaking-rejoining enzymes"/>
    <property type="match status" value="1"/>
</dbReference>
<keyword evidence="10" id="KW-1185">Reference proteome</keyword>
<evidence type="ECO:0000256" key="1">
    <source>
        <dbReference type="ARBA" id="ARBA00003283"/>
    </source>
</evidence>
<dbReference type="Pfam" id="PF02899">
    <property type="entry name" value="Phage_int_SAM_1"/>
    <property type="match status" value="1"/>
</dbReference>
<evidence type="ECO:0000313" key="9">
    <source>
        <dbReference type="EMBL" id="UWP60153.1"/>
    </source>
</evidence>
<protein>
    <submittedName>
        <fullName evidence="9">Tyrosine-type recombinase/integrase</fullName>
    </submittedName>
</protein>
<keyword evidence="5" id="KW-0233">DNA recombination</keyword>
<dbReference type="InterPro" id="IPR004107">
    <property type="entry name" value="Integrase_SAM-like_N"/>
</dbReference>
<evidence type="ECO:0000256" key="5">
    <source>
        <dbReference type="ARBA" id="ARBA00023172"/>
    </source>
</evidence>